<gene>
    <name evidence="2" type="ORF">NDU88_004301</name>
</gene>
<proteinExistence type="predicted"/>
<feature type="region of interest" description="Disordered" evidence="1">
    <location>
        <begin position="1"/>
        <end position="119"/>
    </location>
</feature>
<accession>A0AAV7WV94</accession>
<feature type="compositionally biased region" description="Polar residues" evidence="1">
    <location>
        <begin position="9"/>
        <end position="25"/>
    </location>
</feature>
<organism evidence="2 3">
    <name type="scientific">Pleurodeles waltl</name>
    <name type="common">Iberian ribbed newt</name>
    <dbReference type="NCBI Taxonomy" id="8319"/>
    <lineage>
        <taxon>Eukaryota</taxon>
        <taxon>Metazoa</taxon>
        <taxon>Chordata</taxon>
        <taxon>Craniata</taxon>
        <taxon>Vertebrata</taxon>
        <taxon>Euteleostomi</taxon>
        <taxon>Amphibia</taxon>
        <taxon>Batrachia</taxon>
        <taxon>Caudata</taxon>
        <taxon>Salamandroidea</taxon>
        <taxon>Salamandridae</taxon>
        <taxon>Pleurodelinae</taxon>
        <taxon>Pleurodeles</taxon>
    </lineage>
</organism>
<protein>
    <submittedName>
        <fullName evidence="2">Uncharacterized protein</fullName>
    </submittedName>
</protein>
<dbReference type="Proteomes" id="UP001066276">
    <property type="component" value="Chromosome 1_1"/>
</dbReference>
<name>A0AAV7WV94_PLEWA</name>
<keyword evidence="3" id="KW-1185">Reference proteome</keyword>
<dbReference type="AlphaFoldDB" id="A0AAV7WV94"/>
<evidence type="ECO:0000313" key="2">
    <source>
        <dbReference type="EMBL" id="KAJ1216700.1"/>
    </source>
</evidence>
<feature type="compositionally biased region" description="Low complexity" evidence="1">
    <location>
        <begin position="48"/>
        <end position="58"/>
    </location>
</feature>
<sequence length="176" mass="18357">MQERRSQKALFSSTLQHLQPSTRQQPAPRPTGLHQSTEPVPPPLRGGPLSAPAQLLLRPPAPPGRPRIGVTNSTSAAGSAGPRGLRGPQSPRGPRTDPAADQASKTFLAPGTARSPGVARRRLPALRSACAGSGPQPGLPARVWTTAPAPATSKMTAGLTRGITQVRSSQHHLQEK</sequence>
<comment type="caution">
    <text evidence="2">The sequence shown here is derived from an EMBL/GenBank/DDBJ whole genome shotgun (WGS) entry which is preliminary data.</text>
</comment>
<dbReference type="EMBL" id="JANPWB010000001">
    <property type="protein sequence ID" value="KAJ1216700.1"/>
    <property type="molecule type" value="Genomic_DNA"/>
</dbReference>
<evidence type="ECO:0000313" key="3">
    <source>
        <dbReference type="Proteomes" id="UP001066276"/>
    </source>
</evidence>
<evidence type="ECO:0000256" key="1">
    <source>
        <dbReference type="SAM" id="MobiDB-lite"/>
    </source>
</evidence>
<reference evidence="2" key="1">
    <citation type="journal article" date="2022" name="bioRxiv">
        <title>Sequencing and chromosome-scale assembly of the giantPleurodeles waltlgenome.</title>
        <authorList>
            <person name="Brown T."/>
            <person name="Elewa A."/>
            <person name="Iarovenko S."/>
            <person name="Subramanian E."/>
            <person name="Araus A.J."/>
            <person name="Petzold A."/>
            <person name="Susuki M."/>
            <person name="Suzuki K.-i.T."/>
            <person name="Hayashi T."/>
            <person name="Toyoda A."/>
            <person name="Oliveira C."/>
            <person name="Osipova E."/>
            <person name="Leigh N.D."/>
            <person name="Simon A."/>
            <person name="Yun M.H."/>
        </authorList>
    </citation>
    <scope>NUCLEOTIDE SEQUENCE</scope>
    <source>
        <strain evidence="2">20211129_DDA</strain>
        <tissue evidence="2">Liver</tissue>
    </source>
</reference>